<proteinExistence type="predicted"/>
<evidence type="ECO:0000313" key="2">
    <source>
        <dbReference type="EMBL" id="MBO0453060.1"/>
    </source>
</evidence>
<name>A0ABS3HJJ6_9ENTE</name>
<feature type="transmembrane region" description="Helical" evidence="1">
    <location>
        <begin position="45"/>
        <end position="63"/>
    </location>
</feature>
<keyword evidence="3" id="KW-1185">Reference proteome</keyword>
<reference evidence="2 3" key="1">
    <citation type="submission" date="2021-03" db="EMBL/GenBank/DDBJ databases">
        <title>Enterococcal diversity collection.</title>
        <authorList>
            <person name="Gilmore M.S."/>
            <person name="Schwartzman J."/>
            <person name="Van Tyne D."/>
            <person name="Martin M."/>
            <person name="Earl A.M."/>
            <person name="Manson A.L."/>
            <person name="Straub T."/>
            <person name="Salamzade R."/>
            <person name="Saavedra J."/>
            <person name="Lebreton F."/>
            <person name="Prichula J."/>
            <person name="Schaufler K."/>
            <person name="Gaca A."/>
            <person name="Sgardioli B."/>
            <person name="Wagenaar J."/>
            <person name="Strong T."/>
        </authorList>
    </citation>
    <scope>NUCLEOTIDE SEQUENCE [LARGE SCALE GENOMIC DNA]</scope>
    <source>
        <strain evidence="2 3">MJM16</strain>
    </source>
</reference>
<evidence type="ECO:0000256" key="1">
    <source>
        <dbReference type="SAM" id="Phobius"/>
    </source>
</evidence>
<dbReference type="EMBL" id="JAFLVR010000028">
    <property type="protein sequence ID" value="MBO0453060.1"/>
    <property type="molecule type" value="Genomic_DNA"/>
</dbReference>
<dbReference type="Pfam" id="PF11667">
    <property type="entry name" value="DUF3267"/>
    <property type="match status" value="1"/>
</dbReference>
<dbReference type="Proteomes" id="UP000664495">
    <property type="component" value="Unassembled WGS sequence"/>
</dbReference>
<comment type="caution">
    <text evidence="2">The sequence shown here is derived from an EMBL/GenBank/DDBJ whole genome shotgun (WGS) entry which is preliminary data.</text>
</comment>
<organism evidence="2 3">
    <name type="scientific">Candidatus Enterococcus murrayae</name>
    <dbReference type="NCBI Taxonomy" id="2815321"/>
    <lineage>
        <taxon>Bacteria</taxon>
        <taxon>Bacillati</taxon>
        <taxon>Bacillota</taxon>
        <taxon>Bacilli</taxon>
        <taxon>Lactobacillales</taxon>
        <taxon>Enterococcaceae</taxon>
        <taxon>Enterococcus</taxon>
    </lineage>
</organism>
<sequence>METKKRSKKEKKYEVFDALCQEIQEKKYHKKDITFSAKEASTQGMLLPVPFIVLVVVGYFWRWGADATPLWEINLFLFISLFFLSIPIHELIHGLAWSYYTKNKMKSITFGFNVKELMPYCHCKEALEAKAYKIGVLAPVTVLGGGYFLLSLLYPNTELILLSAFNIFMAVGDFLIFWGARSIHEGLVIDHPELPGFVVFTKETNKQES</sequence>
<feature type="transmembrane region" description="Helical" evidence="1">
    <location>
        <begin position="134"/>
        <end position="154"/>
    </location>
</feature>
<evidence type="ECO:0000313" key="3">
    <source>
        <dbReference type="Proteomes" id="UP000664495"/>
    </source>
</evidence>
<gene>
    <name evidence="2" type="ORF">JZO85_12310</name>
</gene>
<feature type="transmembrane region" description="Helical" evidence="1">
    <location>
        <begin position="160"/>
        <end position="180"/>
    </location>
</feature>
<keyword evidence="1" id="KW-1133">Transmembrane helix</keyword>
<keyword evidence="1" id="KW-0472">Membrane</keyword>
<dbReference type="InterPro" id="IPR021683">
    <property type="entry name" value="DUF3267"/>
</dbReference>
<feature type="transmembrane region" description="Helical" evidence="1">
    <location>
        <begin position="75"/>
        <end position="100"/>
    </location>
</feature>
<dbReference type="RefSeq" id="WP_207108834.1">
    <property type="nucleotide sequence ID" value="NZ_JAFLVR010000028.1"/>
</dbReference>
<keyword evidence="1" id="KW-0812">Transmembrane</keyword>
<protein>
    <submittedName>
        <fullName evidence="2">DUF3267 domain-containing protein</fullName>
    </submittedName>
</protein>
<accession>A0ABS3HJJ6</accession>